<dbReference type="PANTHER" id="PTHR43024:SF1">
    <property type="entry name" value="UDP-N-ACETYLMURAMOYL-TRIPEPTIDE--D-ALANYL-D-ALANINE LIGASE"/>
    <property type="match status" value="1"/>
</dbReference>
<dbReference type="SUPFAM" id="SSF53623">
    <property type="entry name" value="MurD-like peptide ligases, catalytic domain"/>
    <property type="match status" value="1"/>
</dbReference>
<evidence type="ECO:0000256" key="1">
    <source>
        <dbReference type="ARBA" id="ARBA00022598"/>
    </source>
</evidence>
<feature type="domain" description="Mur ligase central" evidence="6">
    <location>
        <begin position="31"/>
        <end position="74"/>
    </location>
</feature>
<dbReference type="InterPro" id="IPR013221">
    <property type="entry name" value="Mur_ligase_cen"/>
</dbReference>
<feature type="transmembrane region" description="Helical" evidence="4">
    <location>
        <begin position="242"/>
        <end position="260"/>
    </location>
</feature>
<reference evidence="7 8" key="1">
    <citation type="journal article" date="2016" name="Nat. Commun.">
        <title>Thousands of microbial genomes shed light on interconnected biogeochemical processes in an aquifer system.</title>
        <authorList>
            <person name="Anantharaman K."/>
            <person name="Brown C.T."/>
            <person name="Hug L.A."/>
            <person name="Sharon I."/>
            <person name="Castelle C.J."/>
            <person name="Probst A.J."/>
            <person name="Thomas B.C."/>
            <person name="Singh A."/>
            <person name="Wilkins M.J."/>
            <person name="Karaoz U."/>
            <person name="Brodie E.L."/>
            <person name="Williams K.H."/>
            <person name="Hubbard S.S."/>
            <person name="Banfield J.F."/>
        </authorList>
    </citation>
    <scope>NUCLEOTIDE SEQUENCE [LARGE SCALE GENOMIC DNA]</scope>
</reference>
<dbReference type="GO" id="GO:0016881">
    <property type="term" value="F:acid-amino acid ligase activity"/>
    <property type="evidence" value="ECO:0007669"/>
    <property type="project" value="InterPro"/>
</dbReference>
<evidence type="ECO:0000259" key="6">
    <source>
        <dbReference type="Pfam" id="PF08245"/>
    </source>
</evidence>
<feature type="domain" description="Mur ligase C-terminal" evidence="5">
    <location>
        <begin position="275"/>
        <end position="403"/>
    </location>
</feature>
<keyword evidence="4" id="KW-1133">Transmembrane helix</keyword>
<evidence type="ECO:0000313" key="8">
    <source>
        <dbReference type="Proteomes" id="UP000178930"/>
    </source>
</evidence>
<evidence type="ECO:0000256" key="2">
    <source>
        <dbReference type="ARBA" id="ARBA00022741"/>
    </source>
</evidence>
<keyword evidence="2" id="KW-0547">Nucleotide-binding</keyword>
<dbReference type="Gene3D" id="3.40.1190.10">
    <property type="entry name" value="Mur-like, catalytic domain"/>
    <property type="match status" value="1"/>
</dbReference>
<dbReference type="GO" id="GO:0005524">
    <property type="term" value="F:ATP binding"/>
    <property type="evidence" value="ECO:0007669"/>
    <property type="project" value="UniProtKB-KW"/>
</dbReference>
<evidence type="ECO:0000259" key="5">
    <source>
        <dbReference type="Pfam" id="PF02875"/>
    </source>
</evidence>
<dbReference type="InterPro" id="IPR036615">
    <property type="entry name" value="Mur_ligase_C_dom_sf"/>
</dbReference>
<dbReference type="Proteomes" id="UP000178930">
    <property type="component" value="Unassembled WGS sequence"/>
</dbReference>
<keyword evidence="4" id="KW-0812">Transmembrane</keyword>
<keyword evidence="4" id="KW-0472">Membrane</keyword>
<dbReference type="InterPro" id="IPR036565">
    <property type="entry name" value="Mur-like_cat_sf"/>
</dbReference>
<dbReference type="InterPro" id="IPR004101">
    <property type="entry name" value="Mur_ligase_C"/>
</dbReference>
<keyword evidence="1" id="KW-0436">Ligase</keyword>
<comment type="caution">
    <text evidence="7">The sequence shown here is derived from an EMBL/GenBank/DDBJ whole genome shotgun (WGS) entry which is preliminary data.</text>
</comment>
<accession>A0A1G1XTK0</accession>
<dbReference type="InterPro" id="IPR051046">
    <property type="entry name" value="MurCDEF_CellWall_CoF430Synth"/>
</dbReference>
<proteinExistence type="predicted"/>
<name>A0A1G1XTK0_9BACT</name>
<dbReference type="STRING" id="1797532.A2729_04380"/>
<keyword evidence="3" id="KW-0067">ATP-binding</keyword>
<evidence type="ECO:0000313" key="7">
    <source>
        <dbReference type="EMBL" id="OGY43383.1"/>
    </source>
</evidence>
<evidence type="ECO:0000256" key="3">
    <source>
        <dbReference type="ARBA" id="ARBA00022840"/>
    </source>
</evidence>
<dbReference type="AlphaFoldDB" id="A0A1G1XTK0"/>
<dbReference type="SUPFAM" id="SSF53244">
    <property type="entry name" value="MurD-like peptide ligases, peptide-binding domain"/>
    <property type="match status" value="1"/>
</dbReference>
<dbReference type="Gene3D" id="3.90.190.20">
    <property type="entry name" value="Mur ligase, C-terminal domain"/>
    <property type="match status" value="1"/>
</dbReference>
<dbReference type="Pfam" id="PF08245">
    <property type="entry name" value="Mur_ligase_M"/>
    <property type="match status" value="2"/>
</dbReference>
<dbReference type="PANTHER" id="PTHR43024">
    <property type="entry name" value="UDP-N-ACETYLMURAMOYL-TRIPEPTIDE--D-ALANYL-D-ALANINE LIGASE"/>
    <property type="match status" value="1"/>
</dbReference>
<sequence length="435" mass="48586">MKNLFKKILELKLRFFTKAILAKYQPKVIAVTGSVGKTSTVEAIYSVLAYNFNTRKSFKNYNNEIGIPLTIIGLESGGKSIIRWLAVFIRALSLLIHFDKNYPKILILEMAADHPGDIQYLINFVPVDIGVVTAIAPVHLEFFKTAENIAEEKSKLIKFLSVQGTAVLNYDDELVWAMKEKTKAKILSFGLQNKADFAASEINISHNLNFQDITRLEGISFKVNDQGKTQDIFLPKVLGQHLIYPALVAIVVGAIFNLSLETIAKNLKKFQPPAGRMRLIKGIKNTLLIDDTYNSSPLAVKKALYQLNQINLPKSGKKYAVLGDMLELGSYTELAHQEIGEAIVEYGVNFLITVGEMSRDITRGAVAKGFAKADCFHFKNSVEAGKFLQDRINEGDLILIKGSQGMRMERAVKEIMAEPDLAADLLVRQDESWKR</sequence>
<dbReference type="EMBL" id="MHIB01000037">
    <property type="protein sequence ID" value="OGY43383.1"/>
    <property type="molecule type" value="Genomic_DNA"/>
</dbReference>
<evidence type="ECO:0000256" key="4">
    <source>
        <dbReference type="SAM" id="Phobius"/>
    </source>
</evidence>
<dbReference type="Pfam" id="PF02875">
    <property type="entry name" value="Mur_ligase_C"/>
    <property type="match status" value="1"/>
</dbReference>
<protein>
    <recommendedName>
        <fullName evidence="9">UDP-N-acetylmuramoyl-tripeptide--D-alanyl-D-alanine ligase</fullName>
    </recommendedName>
</protein>
<gene>
    <name evidence="7" type="ORF">A2729_04380</name>
</gene>
<organism evidence="7 8">
    <name type="scientific">Candidatus Buchananbacteria bacterium RIFCSPHIGHO2_01_FULL_39_14</name>
    <dbReference type="NCBI Taxonomy" id="1797532"/>
    <lineage>
        <taxon>Bacteria</taxon>
        <taxon>Candidatus Buchananiibacteriota</taxon>
    </lineage>
</organism>
<evidence type="ECO:0008006" key="9">
    <source>
        <dbReference type="Google" id="ProtNLM"/>
    </source>
</evidence>
<feature type="domain" description="Mur ligase central" evidence="6">
    <location>
        <begin position="94"/>
        <end position="252"/>
    </location>
</feature>